<name>A0A6J6D3R6_9ZZZZ</name>
<feature type="compositionally biased region" description="Polar residues" evidence="1">
    <location>
        <begin position="105"/>
        <end position="120"/>
    </location>
</feature>
<evidence type="ECO:0000313" key="2">
    <source>
        <dbReference type="EMBL" id="CAB4556388.1"/>
    </source>
</evidence>
<organism evidence="2">
    <name type="scientific">freshwater metagenome</name>
    <dbReference type="NCBI Taxonomy" id="449393"/>
    <lineage>
        <taxon>unclassified sequences</taxon>
        <taxon>metagenomes</taxon>
        <taxon>ecological metagenomes</taxon>
    </lineage>
</organism>
<proteinExistence type="predicted"/>
<dbReference type="AlphaFoldDB" id="A0A6J6D3R6"/>
<feature type="region of interest" description="Disordered" evidence="1">
    <location>
        <begin position="94"/>
        <end position="144"/>
    </location>
</feature>
<gene>
    <name evidence="2" type="ORF">UFOPK1493_01437</name>
</gene>
<evidence type="ECO:0000256" key="1">
    <source>
        <dbReference type="SAM" id="MobiDB-lite"/>
    </source>
</evidence>
<protein>
    <submittedName>
        <fullName evidence="2">Unannotated protein</fullName>
    </submittedName>
</protein>
<reference evidence="2" key="1">
    <citation type="submission" date="2020-05" db="EMBL/GenBank/DDBJ databases">
        <authorList>
            <person name="Chiriac C."/>
            <person name="Salcher M."/>
            <person name="Ghai R."/>
            <person name="Kavagutti S V."/>
        </authorList>
    </citation>
    <scope>NUCLEOTIDE SEQUENCE</scope>
</reference>
<accession>A0A6J6D3R6</accession>
<sequence>MPLPPLPTRSRPWSKNCPKRVKIELYGAERPSSGATFGMSSVPVIGSTSGLSPAAARAAGLVAVWSTMRLLMTRGALSTTMPDVWVYEVGTGASGPGGSKGCAERSSTGLRRGISSSAAPQFSPPGSRLLHVPSTVRSPQGRSSPPVAVSGIWCGASPIKVPHGFVGVAVAACRSAILIWSRMNRRSAELRLKPAPTGAAASGLS</sequence>
<dbReference type="EMBL" id="CAEZSR010000042">
    <property type="protein sequence ID" value="CAB4556388.1"/>
    <property type="molecule type" value="Genomic_DNA"/>
</dbReference>